<dbReference type="OrthoDB" id="6462171at2"/>
<dbReference type="GO" id="GO:0036370">
    <property type="term" value="F:D-alanyl carrier activity"/>
    <property type="evidence" value="ECO:0007669"/>
    <property type="project" value="UniProtKB-UniRule"/>
</dbReference>
<dbReference type="NCBIfam" id="NF003464">
    <property type="entry name" value="PRK05087.1"/>
    <property type="match status" value="1"/>
</dbReference>
<dbReference type="GO" id="GO:0071555">
    <property type="term" value="P:cell wall organization"/>
    <property type="evidence" value="ECO:0007669"/>
    <property type="project" value="UniProtKB-KW"/>
</dbReference>
<dbReference type="InterPro" id="IPR009081">
    <property type="entry name" value="PP-bd_ACP"/>
</dbReference>
<dbReference type="RefSeq" id="WP_054733937.1">
    <property type="nucleotide sequence ID" value="NZ_AYZM01000177.1"/>
</dbReference>
<comment type="subcellular location">
    <subcellularLocation>
        <location evidence="5">Cytoplasm</location>
    </subcellularLocation>
</comment>
<dbReference type="GO" id="GO:0070395">
    <property type="term" value="P:lipoteichoic acid biosynthetic process"/>
    <property type="evidence" value="ECO:0007669"/>
    <property type="project" value="UniProtKB-UniRule"/>
</dbReference>
<dbReference type="HAMAP" id="MF_00565">
    <property type="entry name" value="DltC"/>
    <property type="match status" value="1"/>
</dbReference>
<dbReference type="PROSITE" id="PS50075">
    <property type="entry name" value="CARRIER"/>
    <property type="match status" value="1"/>
</dbReference>
<dbReference type="STRING" id="1423804.FD14_GL002756"/>
<name>A0A0R2EI49_9LACO</name>
<dbReference type="EMBL" id="AYZM01000177">
    <property type="protein sequence ID" value="KRN15950.1"/>
    <property type="molecule type" value="Genomic_DNA"/>
</dbReference>
<reference evidence="7 8" key="1">
    <citation type="journal article" date="2015" name="Genome Announc.">
        <title>Expanding the biotechnology potential of lactobacilli through comparative genomics of 213 strains and associated genera.</title>
        <authorList>
            <person name="Sun Z."/>
            <person name="Harris H.M."/>
            <person name="McCann A."/>
            <person name="Guo C."/>
            <person name="Argimon S."/>
            <person name="Zhang W."/>
            <person name="Yang X."/>
            <person name="Jeffery I.B."/>
            <person name="Cooney J.C."/>
            <person name="Kagawa T.F."/>
            <person name="Liu W."/>
            <person name="Song Y."/>
            <person name="Salvetti E."/>
            <person name="Wrobel A."/>
            <person name="Rasinkangas P."/>
            <person name="Parkhill J."/>
            <person name="Rea M.C."/>
            <person name="O'Sullivan O."/>
            <person name="Ritari J."/>
            <person name="Douillard F.P."/>
            <person name="Paul Ross R."/>
            <person name="Yang R."/>
            <person name="Briner A.E."/>
            <person name="Felis G.E."/>
            <person name="de Vos W.M."/>
            <person name="Barrangou R."/>
            <person name="Klaenhammer T.R."/>
            <person name="Caufield P.W."/>
            <person name="Cui Y."/>
            <person name="Zhang H."/>
            <person name="O'Toole P.W."/>
        </authorList>
    </citation>
    <scope>NUCLEOTIDE SEQUENCE [LARGE SCALE GENOMIC DNA]</scope>
    <source>
        <strain evidence="7 8">DSM 23365</strain>
    </source>
</reference>
<gene>
    <name evidence="5" type="primary">dltC</name>
    <name evidence="7" type="ORF">FD14_GL002756</name>
</gene>
<evidence type="ECO:0000259" key="6">
    <source>
        <dbReference type="PROSITE" id="PS50075"/>
    </source>
</evidence>
<evidence type="ECO:0000313" key="7">
    <source>
        <dbReference type="EMBL" id="KRN15950.1"/>
    </source>
</evidence>
<dbReference type="NCBIfam" id="TIGR01688">
    <property type="entry name" value="dltC"/>
    <property type="match status" value="1"/>
</dbReference>
<dbReference type="UniPathway" id="UPA00556"/>
<evidence type="ECO:0000313" key="8">
    <source>
        <dbReference type="Proteomes" id="UP000051442"/>
    </source>
</evidence>
<dbReference type="Gene3D" id="1.10.1200.10">
    <property type="entry name" value="ACP-like"/>
    <property type="match status" value="1"/>
</dbReference>
<evidence type="ECO:0000256" key="2">
    <source>
        <dbReference type="ARBA" id="ARBA00022490"/>
    </source>
</evidence>
<comment type="caution">
    <text evidence="7">The sequence shown here is derived from an EMBL/GenBank/DDBJ whole genome shotgun (WGS) entry which is preliminary data.</text>
</comment>
<feature type="domain" description="Carrier" evidence="6">
    <location>
        <begin position="1"/>
        <end position="76"/>
    </location>
</feature>
<protein>
    <recommendedName>
        <fullName evidence="5">D-alanyl carrier protein</fullName>
        <shortName evidence="5">DCP</shortName>
    </recommendedName>
    <alternativeName>
        <fullName evidence="5">D-alanine--poly(phosphoribitol) ligase subunit 2</fullName>
    </alternativeName>
</protein>
<dbReference type="SUPFAM" id="SSF47336">
    <property type="entry name" value="ACP-like"/>
    <property type="match status" value="1"/>
</dbReference>
<keyword evidence="3 5" id="KW-0597">Phosphoprotein</keyword>
<dbReference type="AlphaFoldDB" id="A0A0R2EI49"/>
<comment type="similarity">
    <text evidence="5">Belongs to the DltC family.</text>
</comment>
<feature type="modified residue" description="O-(pantetheine 4'-phosphoryl)serine" evidence="5">
    <location>
        <position position="35"/>
    </location>
</feature>
<evidence type="ECO:0000256" key="5">
    <source>
        <dbReference type="HAMAP-Rule" id="MF_00565"/>
    </source>
</evidence>
<organism evidence="7 8">
    <name type="scientific">Secundilactobacillus similis DSM 23365 = JCM 2765</name>
    <dbReference type="NCBI Taxonomy" id="1423804"/>
    <lineage>
        <taxon>Bacteria</taxon>
        <taxon>Bacillati</taxon>
        <taxon>Bacillota</taxon>
        <taxon>Bacilli</taxon>
        <taxon>Lactobacillales</taxon>
        <taxon>Lactobacillaceae</taxon>
        <taxon>Secundilactobacillus</taxon>
    </lineage>
</organism>
<comment type="function">
    <text evidence="5">Carrier protein involved in the D-alanylation of lipoteichoic acid (LTA). The loading of thioester-linked D-alanine onto DltC is catalyzed by D-alanine--D-alanyl carrier protein ligase DltA. The DltC-carried D-alanyl group is further transferred to cell membrane phosphatidylglycerol (PG) by forming an ester bond, probably catalyzed by DltD. D-alanylation of LTA plays an important role in modulating the properties of the cell wall in Gram-positive bacteria, influencing the net charge of the cell wall.</text>
</comment>
<evidence type="ECO:0000256" key="4">
    <source>
        <dbReference type="ARBA" id="ARBA00023316"/>
    </source>
</evidence>
<dbReference type="Proteomes" id="UP000051442">
    <property type="component" value="Unassembled WGS sequence"/>
</dbReference>
<sequence>MEQSQTILNILTDLTGTDLHDQLNVNLFDAGLLDSMATVQLVMELEEQCHVSIPISEFDRTEWETPAKIIAKVGTL</sequence>
<keyword evidence="4 5" id="KW-0961">Cell wall biogenesis/degradation</keyword>
<accession>A0A0R2EI49</accession>
<comment type="PTM">
    <text evidence="5">4'-phosphopantetheine is transferred from CoA to a specific serine of apo-DCP.</text>
</comment>
<keyword evidence="2 5" id="KW-0963">Cytoplasm</keyword>
<comment type="pathway">
    <text evidence="5">Cell wall biogenesis; lipoteichoic acid biosynthesis.</text>
</comment>
<proteinExistence type="inferred from homology"/>
<evidence type="ECO:0000256" key="3">
    <source>
        <dbReference type="ARBA" id="ARBA00022553"/>
    </source>
</evidence>
<evidence type="ECO:0000256" key="1">
    <source>
        <dbReference type="ARBA" id="ARBA00022450"/>
    </source>
</evidence>
<dbReference type="InterPro" id="IPR003230">
    <property type="entry name" value="DltC"/>
</dbReference>
<keyword evidence="1 5" id="KW-0596">Phosphopantetheine</keyword>
<keyword evidence="8" id="KW-1185">Reference proteome</keyword>
<dbReference type="GO" id="GO:0005737">
    <property type="term" value="C:cytoplasm"/>
    <property type="evidence" value="ECO:0007669"/>
    <property type="project" value="UniProtKB-SubCell"/>
</dbReference>
<dbReference type="PATRIC" id="fig|1423804.4.peg.2971"/>
<dbReference type="InterPro" id="IPR036736">
    <property type="entry name" value="ACP-like_sf"/>
</dbReference>
<dbReference type="Pfam" id="PF00550">
    <property type="entry name" value="PP-binding"/>
    <property type="match status" value="1"/>
</dbReference>